<evidence type="ECO:0000313" key="4">
    <source>
        <dbReference type="EMBL" id="MCU6763957.1"/>
    </source>
</evidence>
<dbReference type="GO" id="GO:0008994">
    <property type="term" value="F:rhamnulose-1-phosphate aldolase activity"/>
    <property type="evidence" value="ECO:0007669"/>
    <property type="project" value="UniProtKB-EC"/>
</dbReference>
<organism evidence="4 5">
    <name type="scientific">Blautia ammoniilytica</name>
    <dbReference type="NCBI Taxonomy" id="2981782"/>
    <lineage>
        <taxon>Bacteria</taxon>
        <taxon>Bacillati</taxon>
        <taxon>Bacillota</taxon>
        <taxon>Clostridia</taxon>
        <taxon>Lachnospirales</taxon>
        <taxon>Lachnospiraceae</taxon>
        <taxon>Blautia</taxon>
    </lineage>
</organism>
<dbReference type="PANTHER" id="PTHR22789">
    <property type="entry name" value="FUCULOSE PHOSPHATE ALDOLASE"/>
    <property type="match status" value="1"/>
</dbReference>
<dbReference type="SUPFAM" id="SSF53639">
    <property type="entry name" value="AraD/HMP-PK domain-like"/>
    <property type="match status" value="1"/>
</dbReference>
<protein>
    <submittedName>
        <fullName evidence="4">Rhamnulose-1-phosphate aldolase</fullName>
        <ecNumber evidence="4">4.1.2.19</ecNumber>
    </submittedName>
</protein>
<dbReference type="RefSeq" id="WP_158420159.1">
    <property type="nucleotide sequence ID" value="NZ_JAOQJL010000001.1"/>
</dbReference>
<dbReference type="InterPro" id="IPR036409">
    <property type="entry name" value="Aldolase_II/adducin_N_sf"/>
</dbReference>
<dbReference type="PANTHER" id="PTHR22789:SF0">
    <property type="entry name" value="3-OXO-TETRONATE 4-PHOSPHATE DECARBOXYLASE-RELATED"/>
    <property type="match status" value="1"/>
</dbReference>
<keyword evidence="2 4" id="KW-0456">Lyase</keyword>
<dbReference type="EC" id="4.1.2.19" evidence="4"/>
<evidence type="ECO:0000313" key="5">
    <source>
        <dbReference type="Proteomes" id="UP001652409"/>
    </source>
</evidence>
<dbReference type="Pfam" id="PF00596">
    <property type="entry name" value="Aldolase_II"/>
    <property type="match status" value="1"/>
</dbReference>
<dbReference type="Gene3D" id="3.40.225.10">
    <property type="entry name" value="Class II aldolase/adducin N-terminal domain"/>
    <property type="match status" value="1"/>
</dbReference>
<accession>A0ABT2TP17</accession>
<dbReference type="InterPro" id="IPR001303">
    <property type="entry name" value="Aldolase_II/adducin_N"/>
</dbReference>
<evidence type="ECO:0000259" key="3">
    <source>
        <dbReference type="SMART" id="SM01007"/>
    </source>
</evidence>
<feature type="domain" description="Class II aldolase/adducin N-terminal" evidence="3">
    <location>
        <begin position="10"/>
        <end position="239"/>
    </location>
</feature>
<proteinExistence type="predicted"/>
<keyword evidence="5" id="KW-1185">Reference proteome</keyword>
<reference evidence="4 5" key="1">
    <citation type="journal article" date="2021" name="ISME Commun">
        <title>Automated analysis of genomic sequences facilitates high-throughput and comprehensive description of bacteria.</title>
        <authorList>
            <person name="Hitch T.C.A."/>
        </authorList>
    </citation>
    <scope>NUCLEOTIDE SEQUENCE [LARGE SCALE GENOMIC DNA]</scope>
    <source>
        <strain evidence="4 5">Sanger_23</strain>
    </source>
</reference>
<dbReference type="SMART" id="SM01007">
    <property type="entry name" value="Aldolase_II"/>
    <property type="match status" value="1"/>
</dbReference>
<comment type="caution">
    <text evidence="4">The sequence shown here is derived from an EMBL/GenBank/DDBJ whole genome shotgun (WGS) entry which is preliminary data.</text>
</comment>
<dbReference type="NCBIfam" id="NF002963">
    <property type="entry name" value="PRK03634.1"/>
    <property type="match status" value="1"/>
</dbReference>
<sequence length="273" mass="31431">MEMKKIRFFRDLIRMACDGWQLGWHEYHGGNITYRMNKQEAEQVQPFLTEDSPWVEMEEGFSVLGDSFFVVTGSGECFRDASEYPEEVFGIVKLNEKGTAYKVLWGLTGNGGKPTSEFMPHLFIHETKVQIGEEYNRIVYHAHPKKAIILTSILEHDSRKITRALWDMEPECPMTFPKGIGIIDWCVPGTVQLAQKTGELMKKYNVVLWSQHGILVSAADCNETIGIVHTVEKSSDMYLEIRKYKEEPVGVVTDEQYRKLAEVFHLDLPEEYI</sequence>
<evidence type="ECO:0000256" key="2">
    <source>
        <dbReference type="ARBA" id="ARBA00023239"/>
    </source>
</evidence>
<dbReference type="Proteomes" id="UP001652409">
    <property type="component" value="Unassembled WGS sequence"/>
</dbReference>
<dbReference type="EMBL" id="JAOQJL010000001">
    <property type="protein sequence ID" value="MCU6763957.1"/>
    <property type="molecule type" value="Genomic_DNA"/>
</dbReference>
<name>A0ABT2TP17_9FIRM</name>
<gene>
    <name evidence="4" type="primary">rhaD</name>
    <name evidence="4" type="ORF">OCV61_00830</name>
</gene>
<keyword evidence="1" id="KW-0479">Metal-binding</keyword>
<evidence type="ECO:0000256" key="1">
    <source>
        <dbReference type="ARBA" id="ARBA00022723"/>
    </source>
</evidence>
<dbReference type="InterPro" id="IPR050197">
    <property type="entry name" value="Aldolase_class_II_sugar_metab"/>
</dbReference>